<feature type="transmembrane region" description="Helical" evidence="6">
    <location>
        <begin position="292"/>
        <end position="319"/>
    </location>
</feature>
<dbReference type="Proteomes" id="UP000095131">
    <property type="component" value="Unassembled WGS sequence"/>
</dbReference>
<feature type="transmembrane region" description="Helical" evidence="6">
    <location>
        <begin position="12"/>
        <end position="33"/>
    </location>
</feature>
<feature type="transmembrane region" description="Helical" evidence="6">
    <location>
        <begin position="356"/>
        <end position="375"/>
    </location>
</feature>
<sequence>MIKQFLRDSFLYTLANLFTKGIGFIMLPLYLSYLNKAEYGVFDYITTVGAFLSIIVTMEITQAVLRFASERIGFEEKNKIISSAVAFHFICYGLFLFFSLIFIEEWSLFLTGDDDNKVISLLALINYAVVATLYMSNIIYRSQLDAKSTTLMSAFSAAIVAILSFVFLNVFDDPVVSLLLASIFGQLFIVLVNYYRLRFFCFSKPDINTIRKLFSFSFPLVLSSLGVVLFTLSDRIMIKELLDYERLAEYGVAARFSSIVTLMTLGFQSALSPLIYNNLKTKGVRNEIKRLFLVYSIFSIFIVSLLYFFSGDFLVIFVGDEYKNIDLVLTVLSLAVLVQSAYVFFPGLSIEGKTKLLALMNISIGLFNILGNFFLIPVLGILGAGFSTLFCAVLYFSLNAFLSEKHFPIFSGNVE</sequence>
<proteinExistence type="predicted"/>
<feature type="transmembrane region" description="Helical" evidence="6">
    <location>
        <begin position="213"/>
        <end position="232"/>
    </location>
</feature>
<protein>
    <submittedName>
        <fullName evidence="7">Uncharacterized protein</fullName>
    </submittedName>
</protein>
<dbReference type="RefSeq" id="WP_069445875.1">
    <property type="nucleotide sequence ID" value="NZ_MDCJ01000002.1"/>
</dbReference>
<evidence type="ECO:0000256" key="5">
    <source>
        <dbReference type="ARBA" id="ARBA00023136"/>
    </source>
</evidence>
<dbReference type="EMBL" id="MDCJ01000002">
    <property type="protein sequence ID" value="ODS09947.1"/>
    <property type="molecule type" value="Genomic_DNA"/>
</dbReference>
<dbReference type="PANTHER" id="PTHR30250">
    <property type="entry name" value="PST FAMILY PREDICTED COLANIC ACID TRANSPORTER"/>
    <property type="match status" value="1"/>
</dbReference>
<dbReference type="PANTHER" id="PTHR30250:SF11">
    <property type="entry name" value="O-ANTIGEN TRANSPORTER-RELATED"/>
    <property type="match status" value="1"/>
</dbReference>
<keyword evidence="2" id="KW-1003">Cell membrane</keyword>
<evidence type="ECO:0000256" key="4">
    <source>
        <dbReference type="ARBA" id="ARBA00022989"/>
    </source>
</evidence>
<dbReference type="InterPro" id="IPR050833">
    <property type="entry name" value="Poly_Biosynth_Transport"/>
</dbReference>
<reference evidence="7 8" key="1">
    <citation type="submission" date="2016-08" db="EMBL/GenBank/DDBJ databases">
        <title>Genome sequencing of Vibrio scophthalmi strain FP3289, an isolated from Paralichthys olivaceus.</title>
        <authorList>
            <person name="Han H.-J."/>
        </authorList>
    </citation>
    <scope>NUCLEOTIDE SEQUENCE [LARGE SCALE GENOMIC DNA]</scope>
    <source>
        <strain evidence="7 8">FP3289</strain>
    </source>
</reference>
<evidence type="ECO:0000256" key="1">
    <source>
        <dbReference type="ARBA" id="ARBA00004651"/>
    </source>
</evidence>
<comment type="caution">
    <text evidence="7">The sequence shown here is derived from an EMBL/GenBank/DDBJ whole genome shotgun (WGS) entry which is preliminary data.</text>
</comment>
<feature type="transmembrane region" description="Helical" evidence="6">
    <location>
        <begin position="80"/>
        <end position="103"/>
    </location>
</feature>
<feature type="transmembrane region" description="Helical" evidence="6">
    <location>
        <begin position="118"/>
        <end position="139"/>
    </location>
</feature>
<keyword evidence="5 6" id="KW-0472">Membrane</keyword>
<evidence type="ECO:0000256" key="2">
    <source>
        <dbReference type="ARBA" id="ARBA00022475"/>
    </source>
</evidence>
<organism evidence="7 8">
    <name type="scientific">Vibrio scophthalmi</name>
    <dbReference type="NCBI Taxonomy" id="45658"/>
    <lineage>
        <taxon>Bacteria</taxon>
        <taxon>Pseudomonadati</taxon>
        <taxon>Pseudomonadota</taxon>
        <taxon>Gammaproteobacteria</taxon>
        <taxon>Vibrionales</taxon>
        <taxon>Vibrionaceae</taxon>
        <taxon>Vibrio</taxon>
    </lineage>
</organism>
<evidence type="ECO:0000313" key="7">
    <source>
        <dbReference type="EMBL" id="ODS09947.1"/>
    </source>
</evidence>
<evidence type="ECO:0000313" key="8">
    <source>
        <dbReference type="Proteomes" id="UP000095131"/>
    </source>
</evidence>
<feature type="transmembrane region" description="Helical" evidence="6">
    <location>
        <begin position="252"/>
        <end position="271"/>
    </location>
</feature>
<dbReference type="Pfam" id="PF01943">
    <property type="entry name" value="Polysacc_synt"/>
    <property type="match status" value="1"/>
</dbReference>
<evidence type="ECO:0000256" key="6">
    <source>
        <dbReference type="SAM" id="Phobius"/>
    </source>
</evidence>
<dbReference type="OrthoDB" id="103403at2"/>
<feature type="transmembrane region" description="Helical" evidence="6">
    <location>
        <begin position="381"/>
        <end position="402"/>
    </location>
</feature>
<feature type="transmembrane region" description="Helical" evidence="6">
    <location>
        <begin position="174"/>
        <end position="192"/>
    </location>
</feature>
<comment type="subcellular location">
    <subcellularLocation>
        <location evidence="1">Cell membrane</location>
        <topology evidence="1">Multi-pass membrane protein</topology>
    </subcellularLocation>
</comment>
<feature type="transmembrane region" description="Helical" evidence="6">
    <location>
        <begin position="45"/>
        <end position="68"/>
    </location>
</feature>
<dbReference type="InterPro" id="IPR002797">
    <property type="entry name" value="Polysacc_synth"/>
</dbReference>
<dbReference type="GO" id="GO:0005886">
    <property type="term" value="C:plasma membrane"/>
    <property type="evidence" value="ECO:0007669"/>
    <property type="project" value="UniProtKB-SubCell"/>
</dbReference>
<feature type="transmembrane region" description="Helical" evidence="6">
    <location>
        <begin position="325"/>
        <end position="344"/>
    </location>
</feature>
<gene>
    <name evidence="7" type="ORF">VSF3289_00185</name>
</gene>
<evidence type="ECO:0000256" key="3">
    <source>
        <dbReference type="ARBA" id="ARBA00022692"/>
    </source>
</evidence>
<feature type="transmembrane region" description="Helical" evidence="6">
    <location>
        <begin position="151"/>
        <end position="168"/>
    </location>
</feature>
<dbReference type="AlphaFoldDB" id="A0A1E3WKC0"/>
<accession>A0A1E3WKC0</accession>
<keyword evidence="3 6" id="KW-0812">Transmembrane</keyword>
<keyword evidence="4 6" id="KW-1133">Transmembrane helix</keyword>
<name>A0A1E3WKC0_9VIBR</name>